<keyword evidence="1" id="KW-0175">Coiled coil</keyword>
<feature type="coiled-coil region" evidence="1">
    <location>
        <begin position="22"/>
        <end position="56"/>
    </location>
</feature>
<gene>
    <name evidence="2" type="ORF">ENS59_06495</name>
</gene>
<dbReference type="AlphaFoldDB" id="A0A7C3E0S7"/>
<evidence type="ECO:0000313" key="2">
    <source>
        <dbReference type="EMBL" id="HFH29148.1"/>
    </source>
</evidence>
<comment type="caution">
    <text evidence="2">The sequence shown here is derived from an EMBL/GenBank/DDBJ whole genome shotgun (WGS) entry which is preliminary data.</text>
</comment>
<proteinExistence type="predicted"/>
<protein>
    <submittedName>
        <fullName evidence="2">Uncharacterized protein</fullName>
    </submittedName>
</protein>
<name>A0A7C3E0S7_9SPIR</name>
<reference evidence="2" key="1">
    <citation type="journal article" date="2020" name="mSystems">
        <title>Genome- and Community-Level Interaction Insights into Carbon Utilization and Element Cycling Functions of Hydrothermarchaeota in Hydrothermal Sediment.</title>
        <authorList>
            <person name="Zhou Z."/>
            <person name="Liu Y."/>
            <person name="Xu W."/>
            <person name="Pan J."/>
            <person name="Luo Z.H."/>
            <person name="Li M."/>
        </authorList>
    </citation>
    <scope>NUCLEOTIDE SEQUENCE [LARGE SCALE GENOMIC DNA]</scope>
    <source>
        <strain evidence="2">SpSt-503</strain>
    </source>
</reference>
<accession>A0A7C3E0S7</accession>
<organism evidence="2">
    <name type="scientific">Gracilinema caldarium</name>
    <dbReference type="NCBI Taxonomy" id="215591"/>
    <lineage>
        <taxon>Bacteria</taxon>
        <taxon>Pseudomonadati</taxon>
        <taxon>Spirochaetota</taxon>
        <taxon>Spirochaetia</taxon>
        <taxon>Spirochaetales</taxon>
        <taxon>Breznakiellaceae</taxon>
        <taxon>Gracilinema</taxon>
    </lineage>
</organism>
<sequence length="60" mass="7014">MVKTSFQEMVDGSFQSLQAMEAQQKLQYIRICEQNLQKLEDELNAFLEQAEMTTELRNKG</sequence>
<evidence type="ECO:0000256" key="1">
    <source>
        <dbReference type="SAM" id="Coils"/>
    </source>
</evidence>
<dbReference type="EMBL" id="DSVL01000200">
    <property type="protein sequence ID" value="HFH29148.1"/>
    <property type="molecule type" value="Genomic_DNA"/>
</dbReference>